<proteinExistence type="predicted"/>
<protein>
    <submittedName>
        <fullName evidence="1">Uncharacterized protein</fullName>
    </submittedName>
</protein>
<reference evidence="1" key="2">
    <citation type="submission" date="2021-12" db="EMBL/GenBank/DDBJ databases">
        <title>Resequencing data analysis of finger millet.</title>
        <authorList>
            <person name="Hatakeyama M."/>
            <person name="Aluri S."/>
            <person name="Balachadran M.T."/>
            <person name="Sivarajan S.R."/>
            <person name="Poveda L."/>
            <person name="Shimizu-Inatsugi R."/>
            <person name="Schlapbach R."/>
            <person name="Sreeman S.M."/>
            <person name="Shimizu K.K."/>
        </authorList>
    </citation>
    <scope>NUCLEOTIDE SEQUENCE</scope>
</reference>
<evidence type="ECO:0000313" key="1">
    <source>
        <dbReference type="EMBL" id="GJN08014.1"/>
    </source>
</evidence>
<comment type="caution">
    <text evidence="1">The sequence shown here is derived from an EMBL/GenBank/DDBJ whole genome shotgun (WGS) entry which is preliminary data.</text>
</comment>
<dbReference type="AlphaFoldDB" id="A0AAV5DCJ5"/>
<reference evidence="1" key="1">
    <citation type="journal article" date="2018" name="DNA Res.">
        <title>Multiple hybrid de novo genome assembly of finger millet, an orphan allotetraploid crop.</title>
        <authorList>
            <person name="Hatakeyama M."/>
            <person name="Aluri S."/>
            <person name="Balachadran M.T."/>
            <person name="Sivarajan S.R."/>
            <person name="Patrignani A."/>
            <person name="Gruter S."/>
            <person name="Poveda L."/>
            <person name="Shimizu-Inatsugi R."/>
            <person name="Baeten J."/>
            <person name="Francoijs K.J."/>
            <person name="Nataraja K.N."/>
            <person name="Reddy Y.A.N."/>
            <person name="Phadnis S."/>
            <person name="Ravikumar R.L."/>
            <person name="Schlapbach R."/>
            <person name="Sreeman S.M."/>
            <person name="Shimizu K.K."/>
        </authorList>
    </citation>
    <scope>NUCLEOTIDE SEQUENCE</scope>
</reference>
<sequence>MYCPNSGQLVSEAKSSIYFSGNTDVDVKAEVCAALNIMTESLNDKYLGLPAMVGIDRSDCFRHLIDRVKRRTQGWKKKLLSPGGKEILIKSIAQAIPVYAMMVFQISKNICKGIVDAISQYWWGDDNDHNRMHWQAWWKLCIPKSQGGMGFRDMQSFNLAMLAKQV</sequence>
<accession>A0AAV5DCJ5</accession>
<dbReference type="Proteomes" id="UP001054889">
    <property type="component" value="Unassembled WGS sequence"/>
</dbReference>
<gene>
    <name evidence="1" type="primary">ga25898</name>
    <name evidence="1" type="ORF">PR202_ga25898</name>
</gene>
<name>A0AAV5DCJ5_ELECO</name>
<dbReference type="PANTHER" id="PTHR33116">
    <property type="entry name" value="REVERSE TRANSCRIPTASE ZINC-BINDING DOMAIN-CONTAINING PROTEIN-RELATED-RELATED"/>
    <property type="match status" value="1"/>
</dbReference>
<keyword evidence="2" id="KW-1185">Reference proteome</keyword>
<evidence type="ECO:0000313" key="2">
    <source>
        <dbReference type="Proteomes" id="UP001054889"/>
    </source>
</evidence>
<organism evidence="1 2">
    <name type="scientific">Eleusine coracana subsp. coracana</name>
    <dbReference type="NCBI Taxonomy" id="191504"/>
    <lineage>
        <taxon>Eukaryota</taxon>
        <taxon>Viridiplantae</taxon>
        <taxon>Streptophyta</taxon>
        <taxon>Embryophyta</taxon>
        <taxon>Tracheophyta</taxon>
        <taxon>Spermatophyta</taxon>
        <taxon>Magnoliopsida</taxon>
        <taxon>Liliopsida</taxon>
        <taxon>Poales</taxon>
        <taxon>Poaceae</taxon>
        <taxon>PACMAD clade</taxon>
        <taxon>Chloridoideae</taxon>
        <taxon>Cynodonteae</taxon>
        <taxon>Eleusininae</taxon>
        <taxon>Eleusine</taxon>
    </lineage>
</organism>
<dbReference type="EMBL" id="BQKI01000015">
    <property type="protein sequence ID" value="GJN08014.1"/>
    <property type="molecule type" value="Genomic_DNA"/>
</dbReference>
<dbReference type="PANTHER" id="PTHR33116:SF86">
    <property type="entry name" value="REVERSE TRANSCRIPTASE DOMAIN-CONTAINING PROTEIN"/>
    <property type="match status" value="1"/>
</dbReference>